<dbReference type="InterPro" id="IPR028098">
    <property type="entry name" value="Glyco_trans_4-like_N"/>
</dbReference>
<feature type="domain" description="Glycosyltransferase subfamily 4-like N-terminal" evidence="2">
    <location>
        <begin position="11"/>
        <end position="173"/>
    </location>
</feature>
<protein>
    <submittedName>
        <fullName evidence="3">N-acetyl-alpha-D-glucosaminyl L-malate synthase BshA</fullName>
    </submittedName>
</protein>
<proteinExistence type="predicted"/>
<feature type="domain" description="Glycosyl transferase family 1" evidence="1">
    <location>
        <begin position="191"/>
        <end position="349"/>
    </location>
</feature>
<dbReference type="GeneID" id="69845894"/>
<dbReference type="InterPro" id="IPR001296">
    <property type="entry name" value="Glyco_trans_1"/>
</dbReference>
<dbReference type="SUPFAM" id="SSF53756">
    <property type="entry name" value="UDP-Glycosyltransferase/glycogen phosphorylase"/>
    <property type="match status" value="1"/>
</dbReference>
<dbReference type="EMBL" id="LNPX01000061">
    <property type="protein sequence ID" value="OEK51079.1"/>
    <property type="molecule type" value="Genomic_DNA"/>
</dbReference>
<accession>A0AAP7IB29</accession>
<organism evidence="3 4">
    <name type="scientific">Staphylococcus equorum</name>
    <dbReference type="NCBI Taxonomy" id="246432"/>
    <lineage>
        <taxon>Bacteria</taxon>
        <taxon>Bacillati</taxon>
        <taxon>Bacillota</taxon>
        <taxon>Bacilli</taxon>
        <taxon>Bacillales</taxon>
        <taxon>Staphylococcaceae</taxon>
        <taxon>Staphylococcus</taxon>
    </lineage>
</organism>
<dbReference type="InterPro" id="IPR023881">
    <property type="entry name" value="Thiol_BshA"/>
</dbReference>
<evidence type="ECO:0000259" key="2">
    <source>
        <dbReference type="Pfam" id="PF13439"/>
    </source>
</evidence>
<gene>
    <name evidence="3" type="ORF">ASS94_13395</name>
</gene>
<evidence type="ECO:0000313" key="4">
    <source>
        <dbReference type="Proteomes" id="UP000095464"/>
    </source>
</evidence>
<sequence>MKIGITCYPSMGGSGIIATELGIKLAERGHDIHFITSNIPFRIRKPLPNITFHQVEVNQYAVFQYAPYDITLSTKIAEVINEYDLDLLHMHYAVPHAVCGILAKQMSKKDIKIMTTLHGTDITVLGYDHSLKNAIKFGIEESDIVTSVSQSLAKQTNDIIETNKEIIPIYNFVRENEFPTKPDVQTEEDERLKACYGIKPEEKVLIHVSNFRSVKRIDTIIDTFAKVHKSMPSKLLLLGDGPELMDMKQKARDLNIEDEVLFLGKQNWVSEFYQISDLVLLLSEKESFGLTLLEAMKSGVVPIGSTAGGIKEVIKHEDTGFLVDVGDSTSASEYALKLLTDAKLYKTMQTQMLADVSERFSSDLIADQYEYYYKKMLEGNND</sequence>
<dbReference type="RefSeq" id="WP_021339208.1">
    <property type="nucleotide sequence ID" value="NZ_CP013980.1"/>
</dbReference>
<comment type="caution">
    <text evidence="3">The sequence shown here is derived from an EMBL/GenBank/DDBJ whole genome shotgun (WGS) entry which is preliminary data.</text>
</comment>
<name>A0AAP7IB29_9STAP</name>
<dbReference type="Pfam" id="PF13439">
    <property type="entry name" value="Glyco_transf_4"/>
    <property type="match status" value="1"/>
</dbReference>
<dbReference type="NCBIfam" id="TIGR03999">
    <property type="entry name" value="thiol_BshA"/>
    <property type="match status" value="1"/>
</dbReference>
<evidence type="ECO:0000313" key="3">
    <source>
        <dbReference type="EMBL" id="OEK51079.1"/>
    </source>
</evidence>
<evidence type="ECO:0000259" key="1">
    <source>
        <dbReference type="Pfam" id="PF00534"/>
    </source>
</evidence>
<dbReference type="GO" id="GO:0016757">
    <property type="term" value="F:glycosyltransferase activity"/>
    <property type="evidence" value="ECO:0007669"/>
    <property type="project" value="InterPro"/>
</dbReference>
<reference evidence="4" key="1">
    <citation type="submission" date="2015-11" db="EMBL/GenBank/DDBJ databases">
        <title>Genomic diversity of Staphylococcus saprophyticus strains from urinary tract infections, animal surfaces, and fermented foods.</title>
        <authorList>
            <person name="Wolfe B.E."/>
        </authorList>
    </citation>
    <scope>NUCLEOTIDE SEQUENCE [LARGE SCALE GENOMIC DNA]</scope>
    <source>
        <strain evidence="4">738_7</strain>
    </source>
</reference>
<dbReference type="Proteomes" id="UP000095464">
    <property type="component" value="Unassembled WGS sequence"/>
</dbReference>
<dbReference type="PANTHER" id="PTHR45947">
    <property type="entry name" value="SULFOQUINOVOSYL TRANSFERASE SQD2"/>
    <property type="match status" value="1"/>
</dbReference>
<dbReference type="GO" id="GO:0071793">
    <property type="term" value="P:bacillithiol biosynthetic process"/>
    <property type="evidence" value="ECO:0007669"/>
    <property type="project" value="InterPro"/>
</dbReference>
<dbReference type="Pfam" id="PF00534">
    <property type="entry name" value="Glycos_transf_1"/>
    <property type="match status" value="1"/>
</dbReference>
<dbReference type="InterPro" id="IPR050194">
    <property type="entry name" value="Glycosyltransferase_grp1"/>
</dbReference>
<dbReference type="PANTHER" id="PTHR45947:SF3">
    <property type="entry name" value="SULFOQUINOVOSYL TRANSFERASE SQD2"/>
    <property type="match status" value="1"/>
</dbReference>
<dbReference type="Gene3D" id="3.40.50.2000">
    <property type="entry name" value="Glycogen Phosphorylase B"/>
    <property type="match status" value="2"/>
</dbReference>
<dbReference type="AlphaFoldDB" id="A0AAP7IB29"/>